<dbReference type="SUPFAM" id="SSF160191">
    <property type="entry name" value="YcgL-like"/>
    <property type="match status" value="1"/>
</dbReference>
<protein>
    <recommendedName>
        <fullName evidence="1">YcgL domain-containing protein MNKW57_16060</fullName>
    </recommendedName>
</protein>
<dbReference type="Gene3D" id="3.10.510.20">
    <property type="entry name" value="YcgL domain"/>
    <property type="match status" value="1"/>
</dbReference>
<dbReference type="InterPro" id="IPR027354">
    <property type="entry name" value="YcgL_dom"/>
</dbReference>
<sequence>MKLICDIYKSAREEEMYLYVDKREGTRRIPGKLREIFGEPVHVVTMLLEPGKKLARADAAKVMAEIRRQGFYLQMPPAKDDEMREISLKNTKLTR</sequence>
<evidence type="ECO:0000256" key="1">
    <source>
        <dbReference type="HAMAP-Rule" id="MF_01866"/>
    </source>
</evidence>
<name>A0ABQ6LYY0_9GAMM</name>
<dbReference type="HAMAP" id="MF_01866">
    <property type="entry name" value="UPF0745"/>
    <property type="match status" value="1"/>
</dbReference>
<dbReference type="PROSITE" id="PS51648">
    <property type="entry name" value="YCGL"/>
    <property type="match status" value="1"/>
</dbReference>
<evidence type="ECO:0000313" key="3">
    <source>
        <dbReference type="EMBL" id="GMG87285.1"/>
    </source>
</evidence>
<dbReference type="EMBL" id="BSYJ01000003">
    <property type="protein sequence ID" value="GMG87285.1"/>
    <property type="molecule type" value="Genomic_DNA"/>
</dbReference>
<dbReference type="Proteomes" id="UP001224392">
    <property type="component" value="Unassembled WGS sequence"/>
</dbReference>
<dbReference type="RefSeq" id="WP_285763918.1">
    <property type="nucleotide sequence ID" value="NZ_BSYJ01000003.1"/>
</dbReference>
<feature type="domain" description="YcgL" evidence="2">
    <location>
        <begin position="3"/>
        <end position="87"/>
    </location>
</feature>
<keyword evidence="4" id="KW-1185">Reference proteome</keyword>
<dbReference type="InterPro" id="IPR038068">
    <property type="entry name" value="YcgL-like_sf"/>
</dbReference>
<proteinExistence type="inferred from homology"/>
<comment type="caution">
    <text evidence="3">The sequence shown here is derived from an EMBL/GenBank/DDBJ whole genome shotgun (WGS) entry which is preliminary data.</text>
</comment>
<evidence type="ECO:0000313" key="4">
    <source>
        <dbReference type="Proteomes" id="UP001224392"/>
    </source>
</evidence>
<dbReference type="PANTHER" id="PTHR38109:SF1">
    <property type="entry name" value="PROTEIN YCGL"/>
    <property type="match status" value="1"/>
</dbReference>
<evidence type="ECO:0000259" key="2">
    <source>
        <dbReference type="PROSITE" id="PS51648"/>
    </source>
</evidence>
<organism evidence="3 4">
    <name type="scientific">Biformimicrobium ophioploci</name>
    <dbReference type="NCBI Taxonomy" id="3036711"/>
    <lineage>
        <taxon>Bacteria</taxon>
        <taxon>Pseudomonadati</taxon>
        <taxon>Pseudomonadota</taxon>
        <taxon>Gammaproteobacteria</taxon>
        <taxon>Cellvibrionales</taxon>
        <taxon>Microbulbiferaceae</taxon>
        <taxon>Biformimicrobium</taxon>
    </lineage>
</organism>
<gene>
    <name evidence="3" type="ORF">MNKW57_16060</name>
</gene>
<reference evidence="3 4" key="1">
    <citation type="submission" date="2023-04" db="EMBL/GenBank/DDBJ databases">
        <title>Marinobulbifer ophiurae gen. nov., sp. Nov., isolate from tissue of brittle star Ophioplocus japonicus.</title>
        <authorList>
            <person name="Kawano K."/>
            <person name="Sawayama S."/>
            <person name="Nakagawa S."/>
        </authorList>
    </citation>
    <scope>NUCLEOTIDE SEQUENCE [LARGE SCALE GENOMIC DNA]</scope>
    <source>
        <strain evidence="3 4">NKW57</strain>
    </source>
</reference>
<dbReference type="Pfam" id="PF05166">
    <property type="entry name" value="YcgL"/>
    <property type="match status" value="1"/>
</dbReference>
<accession>A0ABQ6LYY0</accession>
<dbReference type="PANTHER" id="PTHR38109">
    <property type="entry name" value="PROTEIN YCGL"/>
    <property type="match status" value="1"/>
</dbReference>